<dbReference type="Proteomes" id="UP000317982">
    <property type="component" value="Unassembled WGS sequence"/>
</dbReference>
<dbReference type="PANTHER" id="PTHR43649">
    <property type="entry name" value="ARABINOSE-BINDING PROTEIN-RELATED"/>
    <property type="match status" value="1"/>
</dbReference>
<dbReference type="RefSeq" id="WP_142705237.1">
    <property type="nucleotide sequence ID" value="NZ_VIRS01000009.1"/>
</dbReference>
<evidence type="ECO:0000256" key="1">
    <source>
        <dbReference type="SAM" id="SignalP"/>
    </source>
</evidence>
<dbReference type="PANTHER" id="PTHR43649:SF14">
    <property type="entry name" value="BLR3389 PROTEIN"/>
    <property type="match status" value="1"/>
</dbReference>
<dbReference type="Pfam" id="PF01547">
    <property type="entry name" value="SBP_bac_1"/>
    <property type="match status" value="1"/>
</dbReference>
<evidence type="ECO:0000313" key="3">
    <source>
        <dbReference type="Proteomes" id="UP000317982"/>
    </source>
</evidence>
<dbReference type="SUPFAM" id="SSF53850">
    <property type="entry name" value="Periplasmic binding protein-like II"/>
    <property type="match status" value="1"/>
</dbReference>
<proteinExistence type="predicted"/>
<dbReference type="PROSITE" id="PS51257">
    <property type="entry name" value="PROKAR_LIPOPROTEIN"/>
    <property type="match status" value="1"/>
</dbReference>
<dbReference type="InterPro" id="IPR050490">
    <property type="entry name" value="Bact_solute-bd_prot1"/>
</dbReference>
<dbReference type="EMBL" id="VIRS01000009">
    <property type="protein sequence ID" value="TQS44243.1"/>
    <property type="molecule type" value="Genomic_DNA"/>
</dbReference>
<evidence type="ECO:0000313" key="2">
    <source>
        <dbReference type="EMBL" id="TQS44243.1"/>
    </source>
</evidence>
<gene>
    <name evidence="2" type="ORF">FL583_14990</name>
</gene>
<accession>A0A545ASH2</accession>
<dbReference type="InterPro" id="IPR006059">
    <property type="entry name" value="SBP"/>
</dbReference>
<comment type="caution">
    <text evidence="2">The sequence shown here is derived from an EMBL/GenBank/DDBJ whole genome shotgun (WGS) entry which is preliminary data.</text>
</comment>
<dbReference type="InParanoid" id="A0A545ASH2"/>
<dbReference type="Gene3D" id="3.40.190.10">
    <property type="entry name" value="Periplasmic binding protein-like II"/>
    <property type="match status" value="2"/>
</dbReference>
<dbReference type="AlphaFoldDB" id="A0A545ASH2"/>
<feature type="signal peptide" evidence="1">
    <location>
        <begin position="1"/>
        <end position="19"/>
    </location>
</feature>
<sequence length="427" mass="46043">MRRRALLAAVTGIALALTAACGSSGPGDTKSGEVHVWSLQDAGLTPVVKASITRYNKDGDNKASLSTYINDAYKQKIQVAMGSPNAPDVFYNWGGGNLKQFVDANQVAPLDDALAKKPEVKDAFLPAVLKTANLDGKQYGLPMTGTQPVIFFYNKKVFTAAGAQPPKTYDDFLKLVDLFKSKKVTPIALPGSQGWTELMYAEYFLDRIGGPEKFDAIQKDPAAWKDPDVVKALQMCQDLAKKGAFGTNFASINYDNAGAGKLLATGKSAMFLMGTWEYPTQLTNNPDFAKKDLGWFQFPSIAGGKGQPGNLVGNPSNYFSVNGNSKNKDAAIDYLINTVSSDGYIDDLIKSGAVPATKNAESKLAGKPNAEFNGDVFKMVSTAPSFAQSWDQAIAPDIAKELLTNLQKLFLQQITPQAFVDDMAKRK</sequence>
<keyword evidence="3" id="KW-1185">Reference proteome</keyword>
<dbReference type="OrthoDB" id="8317736at2"/>
<reference evidence="2 3" key="1">
    <citation type="submission" date="2019-07" db="EMBL/GenBank/DDBJ databases">
        <title>Cryptosporangium phraense sp. nov., isolated from plant litter.</title>
        <authorList>
            <person name="Suriyachadkun C."/>
        </authorList>
    </citation>
    <scope>NUCLEOTIDE SEQUENCE [LARGE SCALE GENOMIC DNA]</scope>
    <source>
        <strain evidence="2 3">A-T 5661</strain>
    </source>
</reference>
<feature type="chain" id="PRO_5038853077" evidence="1">
    <location>
        <begin position="20"/>
        <end position="427"/>
    </location>
</feature>
<organism evidence="2 3">
    <name type="scientific">Cryptosporangium phraense</name>
    <dbReference type="NCBI Taxonomy" id="2593070"/>
    <lineage>
        <taxon>Bacteria</taxon>
        <taxon>Bacillati</taxon>
        <taxon>Actinomycetota</taxon>
        <taxon>Actinomycetes</taxon>
        <taxon>Cryptosporangiales</taxon>
        <taxon>Cryptosporangiaceae</taxon>
        <taxon>Cryptosporangium</taxon>
    </lineage>
</organism>
<name>A0A545ASH2_9ACTN</name>
<keyword evidence="1" id="KW-0732">Signal</keyword>
<protein>
    <submittedName>
        <fullName evidence="2">Extracellular solute-binding protein</fullName>
    </submittedName>
</protein>